<keyword evidence="3 7" id="KW-0133">Cell shape</keyword>
<dbReference type="InterPro" id="IPR036565">
    <property type="entry name" value="Mur-like_cat_sf"/>
</dbReference>
<feature type="domain" description="Mur ligase central" evidence="11">
    <location>
        <begin position="132"/>
        <end position="341"/>
    </location>
</feature>
<dbReference type="GO" id="GO:0016881">
    <property type="term" value="F:acid-amino acid ligase activity"/>
    <property type="evidence" value="ECO:0007669"/>
    <property type="project" value="UniProtKB-UniRule"/>
</dbReference>
<dbReference type="Pfam" id="PF01225">
    <property type="entry name" value="Mur_ligase"/>
    <property type="match status" value="1"/>
</dbReference>
<comment type="caution">
    <text evidence="7">Lacks conserved residue(s) required for the propagation of feature annotation.</text>
</comment>
<comment type="function">
    <text evidence="7">Catalyzes the addition of an amino acid to the nucleotide precursor UDP-N-acetylmuramoyl-L-alanyl-D-glutamate (UMAG) in the biosynthesis of bacterial cell-wall peptidoglycan.</text>
</comment>
<feature type="binding site" evidence="7">
    <location>
        <begin position="175"/>
        <end position="176"/>
    </location>
    <ligand>
        <name>UDP-N-acetyl-alpha-D-muramoyl-L-alanyl-D-glutamate</name>
        <dbReference type="ChEBI" id="CHEBI:83900"/>
    </ligand>
</feature>
<evidence type="ECO:0000259" key="11">
    <source>
        <dbReference type="Pfam" id="PF08245"/>
    </source>
</evidence>
<dbReference type="Pfam" id="PF02875">
    <property type="entry name" value="Mur_ligase_C"/>
    <property type="match status" value="1"/>
</dbReference>
<dbReference type="Gene3D" id="3.40.1390.10">
    <property type="entry name" value="MurE/MurF, N-terminal domain"/>
    <property type="match status" value="1"/>
</dbReference>
<proteinExistence type="inferred from homology"/>
<feature type="binding site" evidence="7">
    <location>
        <begin position="133"/>
        <end position="139"/>
    </location>
    <ligand>
        <name>ATP</name>
        <dbReference type="ChEBI" id="CHEBI:30616"/>
    </ligand>
</feature>
<evidence type="ECO:0000259" key="10">
    <source>
        <dbReference type="Pfam" id="PF02875"/>
    </source>
</evidence>
<sequence length="541" mass="57742">MTASQSPSHDSPSAQRPSNVVPVPLTELARFCGIELDSKLQVTGISLDSRTILPGDLYLALPGDRVHGAKFAASAVAAGAVAILTDRAGAQIASAEVPQHVPVLGVAEPRALAGPLAAKIYQRPHLDLFGLTGTNGKTTTSYLIRSILAALERSSGLIGTIEMLAGETVIPSTLTTPEATDVHALVALMAEKNLGSVVMEVSSHALAYGRVDGLVFDVAGFTNLTQDHLDLHGTMAEYAATKAELFSSRRSKRAVVTVDDQWGRQIAARADVPVLRLQIQPTETPLEDPSDWRVLKSEPLGLGWRIELHGFEADGAERSFKFTTSLPGEFNIANSALAVLMVYASGVDTGALQRALDEHDPLSINVPGRMQLISQEPVAVVDFAHNPDALQRAMDAVRPNNNETRGRLITVFGATGQRDQTKRPIMGALAARGSDVVIITDDDPHDEDPEQIRDQVFDGAAKAVKAGQLDTVLELVAPRAAAIDRAVALAGKDDAILIAGRGHENWQEVQGVNIALDDRDELRRALVRYGFTAVPVPEIES</sequence>
<dbReference type="InterPro" id="IPR036615">
    <property type="entry name" value="Mur_ligase_C_dom_sf"/>
</dbReference>
<dbReference type="GO" id="GO:0005524">
    <property type="term" value="F:ATP binding"/>
    <property type="evidence" value="ECO:0007669"/>
    <property type="project" value="UniProtKB-UniRule"/>
</dbReference>
<evidence type="ECO:0000256" key="6">
    <source>
        <dbReference type="ARBA" id="ARBA00023316"/>
    </source>
</evidence>
<dbReference type="GO" id="GO:0000287">
    <property type="term" value="F:magnesium ion binding"/>
    <property type="evidence" value="ECO:0007669"/>
    <property type="project" value="UniProtKB-UniRule"/>
</dbReference>
<dbReference type="PANTHER" id="PTHR23135">
    <property type="entry name" value="MUR LIGASE FAMILY MEMBER"/>
    <property type="match status" value="1"/>
</dbReference>
<evidence type="ECO:0000256" key="7">
    <source>
        <dbReference type="HAMAP-Rule" id="MF_00208"/>
    </source>
</evidence>
<dbReference type="EMBL" id="CP000910">
    <property type="protein sequence ID" value="ABY24225.1"/>
    <property type="molecule type" value="Genomic_DNA"/>
</dbReference>
<feature type="binding site" evidence="7">
    <location>
        <position position="47"/>
    </location>
    <ligand>
        <name>UDP-N-acetyl-alpha-D-muramoyl-L-alanyl-D-glutamate</name>
        <dbReference type="ChEBI" id="CHEBI:83900"/>
    </ligand>
</feature>
<comment type="pathway">
    <text evidence="7 8">Cell wall biogenesis; peptidoglycan biosynthesis.</text>
</comment>
<evidence type="ECO:0000256" key="5">
    <source>
        <dbReference type="ARBA" id="ARBA00023306"/>
    </source>
</evidence>
<dbReference type="NCBIfam" id="NF001126">
    <property type="entry name" value="PRK00139.1-4"/>
    <property type="match status" value="1"/>
</dbReference>
<keyword evidence="7" id="KW-0963">Cytoplasm</keyword>
<dbReference type="InterPro" id="IPR005761">
    <property type="entry name" value="UDP-N-AcMur-Glu-dNH2Pim_ligase"/>
</dbReference>
<feature type="domain" description="Mur ligase N-terminal catalytic" evidence="9">
    <location>
        <begin position="42"/>
        <end position="103"/>
    </location>
</feature>
<dbReference type="Gene3D" id="3.40.1190.10">
    <property type="entry name" value="Mur-like, catalytic domain"/>
    <property type="match status" value="1"/>
</dbReference>
<keyword evidence="4 7" id="KW-0573">Peptidoglycan synthesis</keyword>
<dbReference type="InterPro" id="IPR000713">
    <property type="entry name" value="Mur_ligase_N"/>
</dbReference>
<dbReference type="GO" id="GO:0071555">
    <property type="term" value="P:cell wall organization"/>
    <property type="evidence" value="ECO:0007669"/>
    <property type="project" value="UniProtKB-KW"/>
</dbReference>
<comment type="subcellular location">
    <subcellularLocation>
        <location evidence="7 8">Cytoplasm</location>
    </subcellularLocation>
</comment>
<dbReference type="Proteomes" id="UP000002007">
    <property type="component" value="Chromosome"/>
</dbReference>
<dbReference type="SUPFAM" id="SSF53623">
    <property type="entry name" value="MurD-like peptide ligases, catalytic domain"/>
    <property type="match status" value="1"/>
</dbReference>
<dbReference type="UniPathway" id="UPA00219"/>
<dbReference type="Gene3D" id="3.90.190.20">
    <property type="entry name" value="Mur ligase, C-terminal domain"/>
    <property type="match status" value="1"/>
</dbReference>
<dbReference type="GO" id="GO:0051301">
    <property type="term" value="P:cell division"/>
    <property type="evidence" value="ECO:0007669"/>
    <property type="project" value="UniProtKB-KW"/>
</dbReference>
<comment type="similarity">
    <text evidence="1 7">Belongs to the MurCDEF family. MurE subfamily.</text>
</comment>
<dbReference type="NCBIfam" id="TIGR01085">
    <property type="entry name" value="murE"/>
    <property type="match status" value="1"/>
</dbReference>
<dbReference type="AlphaFoldDB" id="A9WRE3"/>
<dbReference type="InterPro" id="IPR035911">
    <property type="entry name" value="MurE/MurF_N"/>
</dbReference>
<dbReference type="GO" id="GO:0008360">
    <property type="term" value="P:regulation of cell shape"/>
    <property type="evidence" value="ECO:0007669"/>
    <property type="project" value="UniProtKB-KW"/>
</dbReference>
<dbReference type="GO" id="GO:0005737">
    <property type="term" value="C:cytoplasm"/>
    <property type="evidence" value="ECO:0007669"/>
    <property type="project" value="UniProtKB-SubCell"/>
</dbReference>
<dbReference type="PANTHER" id="PTHR23135:SF4">
    <property type="entry name" value="UDP-N-ACETYLMURAMOYL-L-ALANYL-D-GLUTAMATE--2,6-DIAMINOPIMELATE LIGASE MURE HOMOLOG, CHLOROPLASTIC"/>
    <property type="match status" value="1"/>
</dbReference>
<dbReference type="eggNOG" id="COG0769">
    <property type="taxonomic scope" value="Bacteria"/>
</dbReference>
<dbReference type="RefSeq" id="WP_012245885.1">
    <property type="nucleotide sequence ID" value="NC_010168.1"/>
</dbReference>
<feature type="binding site" evidence="7">
    <location>
        <position position="49"/>
    </location>
    <ligand>
        <name>UDP-N-acetyl-alpha-D-muramoyl-L-alanyl-D-glutamate</name>
        <dbReference type="ChEBI" id="CHEBI:83900"/>
    </ligand>
</feature>
<keyword evidence="5 7" id="KW-0131">Cell cycle</keyword>
<organism evidence="12 13">
    <name type="scientific">Renibacterium salmoninarum (strain ATCC 33209 / DSM 20767 / JCM 11484 / NBRC 15589 / NCIMB 2235)</name>
    <dbReference type="NCBI Taxonomy" id="288705"/>
    <lineage>
        <taxon>Bacteria</taxon>
        <taxon>Bacillati</taxon>
        <taxon>Actinomycetota</taxon>
        <taxon>Actinomycetes</taxon>
        <taxon>Micrococcales</taxon>
        <taxon>Micrococcaceae</taxon>
        <taxon>Renibacterium</taxon>
    </lineage>
</organism>
<evidence type="ECO:0000256" key="1">
    <source>
        <dbReference type="ARBA" id="ARBA00005898"/>
    </source>
</evidence>
<evidence type="ECO:0000313" key="12">
    <source>
        <dbReference type="EMBL" id="ABY24225.1"/>
    </source>
</evidence>
<comment type="cofactor">
    <cofactor evidence="7">
        <name>Mg(2+)</name>
        <dbReference type="ChEBI" id="CHEBI:18420"/>
    </cofactor>
</comment>
<protein>
    <recommendedName>
        <fullName evidence="7">UDP-N-acetylmuramyl-tripeptide synthetase</fullName>
        <ecNumber evidence="7">6.3.2.-</ecNumber>
    </recommendedName>
    <alternativeName>
        <fullName evidence="7">UDP-MurNAc-tripeptide synthetase</fullName>
    </alternativeName>
</protein>
<dbReference type="Pfam" id="PF08245">
    <property type="entry name" value="Mur_ligase_M"/>
    <property type="match status" value="1"/>
</dbReference>
<keyword evidence="13" id="KW-1185">Reference proteome</keyword>
<reference evidence="13" key="1">
    <citation type="journal article" date="2008" name="J. Bacteriol.">
        <title>Genome sequence of the fish pathogen Renibacterium salmoninarum suggests reductive evolution away from an environmental Arthrobacter ancestor.</title>
        <authorList>
            <person name="Wiens G.D."/>
            <person name="Rockey D.D."/>
            <person name="Wu Z."/>
            <person name="Chang J."/>
            <person name="Levy R."/>
            <person name="Crane S."/>
            <person name="Chen D.S."/>
            <person name="Capri G.R."/>
            <person name="Burnett J.R."/>
            <person name="Sudheesh P.S."/>
            <person name="Schipma M.J."/>
            <person name="Burd H."/>
            <person name="Bhattacharyya A."/>
            <person name="Rhodes L.D."/>
            <person name="Kaul R."/>
            <person name="Strom M.S."/>
        </authorList>
    </citation>
    <scope>NUCLEOTIDE SEQUENCE [LARGE SCALE GENOMIC DNA]</scope>
    <source>
        <strain evidence="13">ATCC 33209 / DSM 20767 / JCM 11484 / NBRC 15589 / NCIMB 2235</strain>
    </source>
</reference>
<keyword evidence="7" id="KW-0547">Nucleotide-binding</keyword>
<dbReference type="InterPro" id="IPR004101">
    <property type="entry name" value="Mur_ligase_C"/>
</dbReference>
<evidence type="ECO:0000256" key="3">
    <source>
        <dbReference type="ARBA" id="ARBA00022960"/>
    </source>
</evidence>
<dbReference type="GO" id="GO:0009252">
    <property type="term" value="P:peptidoglycan biosynthetic process"/>
    <property type="evidence" value="ECO:0007669"/>
    <property type="project" value="UniProtKB-UniRule"/>
</dbReference>
<evidence type="ECO:0000256" key="8">
    <source>
        <dbReference type="RuleBase" id="RU004135"/>
    </source>
</evidence>
<dbReference type="KEGG" id="rsa:RSal33209_2499"/>
<keyword evidence="6 7" id="KW-0961">Cell wall biogenesis/degradation</keyword>
<dbReference type="SUPFAM" id="SSF63418">
    <property type="entry name" value="MurE/MurF N-terminal domain"/>
    <property type="match status" value="1"/>
</dbReference>
<dbReference type="HAMAP" id="MF_00208">
    <property type="entry name" value="MurE"/>
    <property type="match status" value="1"/>
</dbReference>
<gene>
    <name evidence="7" type="primary">murE</name>
    <name evidence="12" type="ordered locus">RSal33209_2499</name>
</gene>
<accession>A9WRE3</accession>
<evidence type="ECO:0000259" key="9">
    <source>
        <dbReference type="Pfam" id="PF01225"/>
    </source>
</evidence>
<keyword evidence="2 7" id="KW-0132">Cell division</keyword>
<evidence type="ECO:0000256" key="2">
    <source>
        <dbReference type="ARBA" id="ARBA00022618"/>
    </source>
</evidence>
<name>A9WRE3_RENSM</name>
<dbReference type="NCBIfam" id="NF001124">
    <property type="entry name" value="PRK00139.1-2"/>
    <property type="match status" value="1"/>
</dbReference>
<feature type="modified residue" description="N6-carboxylysine" evidence="7">
    <location>
        <position position="242"/>
    </location>
</feature>
<keyword evidence="7 12" id="KW-0436">Ligase</keyword>
<feature type="binding site" evidence="7">
    <location>
        <position position="202"/>
    </location>
    <ligand>
        <name>UDP-N-acetyl-alpha-D-muramoyl-L-alanyl-D-glutamate</name>
        <dbReference type="ChEBI" id="CHEBI:83900"/>
    </ligand>
</feature>
<dbReference type="InterPro" id="IPR013221">
    <property type="entry name" value="Mur_ligase_cen"/>
</dbReference>
<dbReference type="EC" id="6.3.2.-" evidence="7"/>
<evidence type="ECO:0000313" key="13">
    <source>
        <dbReference type="Proteomes" id="UP000002007"/>
    </source>
</evidence>
<keyword evidence="7" id="KW-0067">ATP-binding</keyword>
<comment type="PTM">
    <text evidence="7">Carboxylation is probably crucial for Mg(2+) binding and, consequently, for the gamma-phosphate positioning of ATP.</text>
</comment>
<feature type="binding site" evidence="7">
    <location>
        <position position="210"/>
    </location>
    <ligand>
        <name>UDP-N-acetyl-alpha-D-muramoyl-L-alanyl-D-glutamate</name>
        <dbReference type="ChEBI" id="CHEBI:83900"/>
    </ligand>
</feature>
<keyword evidence="7" id="KW-0460">Magnesium</keyword>
<dbReference type="STRING" id="288705.RSal33209_2499"/>
<evidence type="ECO:0000256" key="4">
    <source>
        <dbReference type="ARBA" id="ARBA00022984"/>
    </source>
</evidence>
<feature type="domain" description="Mur ligase C-terminal" evidence="10">
    <location>
        <begin position="368"/>
        <end position="502"/>
    </location>
</feature>
<dbReference type="SUPFAM" id="SSF53244">
    <property type="entry name" value="MurD-like peptide ligases, peptide-binding domain"/>
    <property type="match status" value="1"/>
</dbReference>
<dbReference type="HOGENOM" id="CLU_022291_4_1_11"/>